<accession>A0A9D1PTZ7</accession>
<dbReference type="SUPFAM" id="SSF55008">
    <property type="entry name" value="HMA, heavy metal-associated domain"/>
    <property type="match status" value="1"/>
</dbReference>
<dbReference type="GO" id="GO:0046872">
    <property type="term" value="F:metal ion binding"/>
    <property type="evidence" value="ECO:0007669"/>
    <property type="project" value="InterPro"/>
</dbReference>
<dbReference type="Pfam" id="PF00403">
    <property type="entry name" value="HMA"/>
    <property type="match status" value="1"/>
</dbReference>
<dbReference type="PROSITE" id="PS50846">
    <property type="entry name" value="HMA_2"/>
    <property type="match status" value="1"/>
</dbReference>
<dbReference type="Proteomes" id="UP000823936">
    <property type="component" value="Unassembled WGS sequence"/>
</dbReference>
<organism evidence="2 3">
    <name type="scientific">Candidatus Ornithospirochaeta avicola</name>
    <dbReference type="NCBI Taxonomy" id="2840896"/>
    <lineage>
        <taxon>Bacteria</taxon>
        <taxon>Pseudomonadati</taxon>
        <taxon>Spirochaetota</taxon>
        <taxon>Spirochaetia</taxon>
        <taxon>Spirochaetales</taxon>
        <taxon>Spirochaetaceae</taxon>
        <taxon>Spirochaetaceae incertae sedis</taxon>
        <taxon>Candidatus Ornithospirochaeta</taxon>
    </lineage>
</organism>
<gene>
    <name evidence="2" type="ORF">IAB12_02205</name>
</gene>
<dbReference type="EMBL" id="DXHU01000007">
    <property type="protein sequence ID" value="HIV98576.1"/>
    <property type="molecule type" value="Genomic_DNA"/>
</dbReference>
<comment type="caution">
    <text evidence="2">The sequence shown here is derived from an EMBL/GenBank/DDBJ whole genome shotgun (WGS) entry which is preliminary data.</text>
</comment>
<reference evidence="2" key="2">
    <citation type="submission" date="2021-04" db="EMBL/GenBank/DDBJ databases">
        <authorList>
            <person name="Gilroy R."/>
        </authorList>
    </citation>
    <scope>NUCLEOTIDE SEQUENCE</scope>
    <source>
        <strain evidence="2">Gambia11-129</strain>
    </source>
</reference>
<evidence type="ECO:0000259" key="1">
    <source>
        <dbReference type="PROSITE" id="PS50846"/>
    </source>
</evidence>
<sequence length="72" mass="8212">MKKTYKIDVDCPVCAQKIEREAAKLEGIESACVSYMSQKIDIKFKEGASVESVIRELKKRVKRVERSAEVYA</sequence>
<proteinExistence type="predicted"/>
<dbReference type="InterPro" id="IPR036163">
    <property type="entry name" value="HMA_dom_sf"/>
</dbReference>
<protein>
    <submittedName>
        <fullName evidence="2">Heavy-metal-associated domain-containing protein</fullName>
    </submittedName>
</protein>
<reference evidence="2" key="1">
    <citation type="journal article" date="2021" name="PeerJ">
        <title>Extensive microbial diversity within the chicken gut microbiome revealed by metagenomics and culture.</title>
        <authorList>
            <person name="Gilroy R."/>
            <person name="Ravi A."/>
            <person name="Getino M."/>
            <person name="Pursley I."/>
            <person name="Horton D.L."/>
            <person name="Alikhan N.F."/>
            <person name="Baker D."/>
            <person name="Gharbi K."/>
            <person name="Hall N."/>
            <person name="Watson M."/>
            <person name="Adriaenssens E.M."/>
            <person name="Foster-Nyarko E."/>
            <person name="Jarju S."/>
            <person name="Secka A."/>
            <person name="Antonio M."/>
            <person name="Oren A."/>
            <person name="Chaudhuri R.R."/>
            <person name="La Ragione R."/>
            <person name="Hildebrand F."/>
            <person name="Pallen M.J."/>
        </authorList>
    </citation>
    <scope>NUCLEOTIDE SEQUENCE</scope>
    <source>
        <strain evidence="2">Gambia11-129</strain>
    </source>
</reference>
<name>A0A9D1PTZ7_9SPIO</name>
<evidence type="ECO:0000313" key="2">
    <source>
        <dbReference type="EMBL" id="HIV98576.1"/>
    </source>
</evidence>
<evidence type="ECO:0000313" key="3">
    <source>
        <dbReference type="Proteomes" id="UP000823936"/>
    </source>
</evidence>
<dbReference type="Gene3D" id="3.30.70.100">
    <property type="match status" value="1"/>
</dbReference>
<dbReference type="InterPro" id="IPR006121">
    <property type="entry name" value="HMA_dom"/>
</dbReference>
<dbReference type="CDD" id="cd00371">
    <property type="entry name" value="HMA"/>
    <property type="match status" value="1"/>
</dbReference>
<dbReference type="AlphaFoldDB" id="A0A9D1PTZ7"/>
<feature type="domain" description="HMA" evidence="1">
    <location>
        <begin position="1"/>
        <end position="69"/>
    </location>
</feature>